<evidence type="ECO:0000313" key="1">
    <source>
        <dbReference type="EMBL" id="GEL03011.1"/>
    </source>
</evidence>
<sequence length="122" mass="12834">MDASASKEVREAVVPAVSASLRDPVDGTMLRGGDDWGTAEVAGADAPRLVAPRLVVARLDAALAWPAPAGAARAGVVRVQTVSAGSEHDRSRMCDRRDRVGVMTIPRNWKEIGSIASLLCMI</sequence>
<accession>A0A511BRP3</accession>
<dbReference type="Proteomes" id="UP000321405">
    <property type="component" value="Unassembled WGS sequence"/>
</dbReference>
<dbReference type="EMBL" id="BJVC01000005">
    <property type="protein sequence ID" value="GEL03011.1"/>
    <property type="molecule type" value="Genomic_DNA"/>
</dbReference>
<protein>
    <submittedName>
        <fullName evidence="1">Uncharacterized protein</fullName>
    </submittedName>
</protein>
<organism evidence="1 2">
    <name type="scientific">Swaminathania salitolerans</name>
    <dbReference type="NCBI Taxonomy" id="182838"/>
    <lineage>
        <taxon>Bacteria</taxon>
        <taxon>Pseudomonadati</taxon>
        <taxon>Pseudomonadota</taxon>
        <taxon>Alphaproteobacteria</taxon>
        <taxon>Acetobacterales</taxon>
        <taxon>Acetobacteraceae</taxon>
        <taxon>Swaminathania</taxon>
    </lineage>
</organism>
<comment type="caution">
    <text evidence="1">The sequence shown here is derived from an EMBL/GenBank/DDBJ whole genome shotgun (WGS) entry which is preliminary data.</text>
</comment>
<proteinExistence type="predicted"/>
<keyword evidence="2" id="KW-1185">Reference proteome</keyword>
<name>A0A511BRP3_9PROT</name>
<gene>
    <name evidence="1" type="ORF">SSA02_21740</name>
</gene>
<dbReference type="AlphaFoldDB" id="A0A511BRP3"/>
<reference evidence="1 2" key="1">
    <citation type="submission" date="2019-07" db="EMBL/GenBank/DDBJ databases">
        <title>Whole genome shotgun sequence of Swaminathania salitolerans NBRC 104436.</title>
        <authorList>
            <person name="Hosoyama A."/>
            <person name="Uohara A."/>
            <person name="Ohji S."/>
            <person name="Ichikawa N."/>
        </authorList>
    </citation>
    <scope>NUCLEOTIDE SEQUENCE [LARGE SCALE GENOMIC DNA]</scope>
    <source>
        <strain evidence="1 2">NBRC 104436</strain>
    </source>
</reference>
<evidence type="ECO:0000313" key="2">
    <source>
        <dbReference type="Proteomes" id="UP000321405"/>
    </source>
</evidence>